<comment type="caution">
    <text evidence="4">The sequence shown here is derived from an EMBL/GenBank/DDBJ whole genome shotgun (WGS) entry which is preliminary data.</text>
</comment>
<dbReference type="EMBL" id="JABSTR010000010">
    <property type="protein sequence ID" value="KAH9379554.1"/>
    <property type="molecule type" value="Genomic_DNA"/>
</dbReference>
<reference evidence="4 5" key="1">
    <citation type="journal article" date="2020" name="Cell">
        <title>Large-Scale Comparative Analyses of Tick Genomes Elucidate Their Genetic Diversity and Vector Capacities.</title>
        <authorList>
            <consortium name="Tick Genome and Microbiome Consortium (TIGMIC)"/>
            <person name="Jia N."/>
            <person name="Wang J."/>
            <person name="Shi W."/>
            <person name="Du L."/>
            <person name="Sun Y."/>
            <person name="Zhan W."/>
            <person name="Jiang J.F."/>
            <person name="Wang Q."/>
            <person name="Zhang B."/>
            <person name="Ji P."/>
            <person name="Bell-Sakyi L."/>
            <person name="Cui X.M."/>
            <person name="Yuan T.T."/>
            <person name="Jiang B.G."/>
            <person name="Yang W.F."/>
            <person name="Lam T.T."/>
            <person name="Chang Q.C."/>
            <person name="Ding S.J."/>
            <person name="Wang X.J."/>
            <person name="Zhu J.G."/>
            <person name="Ruan X.D."/>
            <person name="Zhao L."/>
            <person name="Wei J.T."/>
            <person name="Ye R.Z."/>
            <person name="Que T.C."/>
            <person name="Du C.H."/>
            <person name="Zhou Y.H."/>
            <person name="Cheng J.X."/>
            <person name="Dai P.F."/>
            <person name="Guo W.B."/>
            <person name="Han X.H."/>
            <person name="Huang E.J."/>
            <person name="Li L.F."/>
            <person name="Wei W."/>
            <person name="Gao Y.C."/>
            <person name="Liu J.Z."/>
            <person name="Shao H.Z."/>
            <person name="Wang X."/>
            <person name="Wang C.C."/>
            <person name="Yang T.C."/>
            <person name="Huo Q.B."/>
            <person name="Li W."/>
            <person name="Chen H.Y."/>
            <person name="Chen S.E."/>
            <person name="Zhou L.G."/>
            <person name="Ni X.B."/>
            <person name="Tian J.H."/>
            <person name="Sheng Y."/>
            <person name="Liu T."/>
            <person name="Pan Y.S."/>
            <person name="Xia L.Y."/>
            <person name="Li J."/>
            <person name="Zhao F."/>
            <person name="Cao W.C."/>
        </authorList>
    </citation>
    <scope>NUCLEOTIDE SEQUENCE [LARGE SCALE GENOMIC DNA]</scope>
    <source>
        <strain evidence="4">HaeL-2018</strain>
    </source>
</reference>
<dbReference type="InterPro" id="IPR003034">
    <property type="entry name" value="SAP_dom"/>
</dbReference>
<feature type="coiled-coil region" evidence="1">
    <location>
        <begin position="94"/>
        <end position="121"/>
    </location>
</feature>
<gene>
    <name evidence="4" type="ORF">HPB48_020098</name>
</gene>
<proteinExistence type="predicted"/>
<organism evidence="4 5">
    <name type="scientific">Haemaphysalis longicornis</name>
    <name type="common">Bush tick</name>
    <dbReference type="NCBI Taxonomy" id="44386"/>
    <lineage>
        <taxon>Eukaryota</taxon>
        <taxon>Metazoa</taxon>
        <taxon>Ecdysozoa</taxon>
        <taxon>Arthropoda</taxon>
        <taxon>Chelicerata</taxon>
        <taxon>Arachnida</taxon>
        <taxon>Acari</taxon>
        <taxon>Parasitiformes</taxon>
        <taxon>Ixodida</taxon>
        <taxon>Ixodoidea</taxon>
        <taxon>Ixodidae</taxon>
        <taxon>Haemaphysalinae</taxon>
        <taxon>Haemaphysalis</taxon>
    </lineage>
</organism>
<dbReference type="OrthoDB" id="7288680at2759"/>
<feature type="region of interest" description="Disordered" evidence="2">
    <location>
        <begin position="1"/>
        <end position="30"/>
    </location>
</feature>
<evidence type="ECO:0000256" key="1">
    <source>
        <dbReference type="SAM" id="Coils"/>
    </source>
</evidence>
<feature type="region of interest" description="Disordered" evidence="2">
    <location>
        <begin position="123"/>
        <end position="165"/>
    </location>
</feature>
<dbReference type="InterPro" id="IPR036361">
    <property type="entry name" value="SAP_dom_sf"/>
</dbReference>
<accession>A0A9J6GVN3</accession>
<dbReference type="Proteomes" id="UP000821853">
    <property type="component" value="Chromosome 8"/>
</dbReference>
<dbReference type="VEuPathDB" id="VectorBase:HLOH_062096"/>
<dbReference type="OMA" id="NERCAKT"/>
<keyword evidence="5" id="KW-1185">Reference proteome</keyword>
<keyword evidence="1" id="KW-0175">Coiled coil</keyword>
<evidence type="ECO:0000313" key="5">
    <source>
        <dbReference type="Proteomes" id="UP000821853"/>
    </source>
</evidence>
<evidence type="ECO:0000313" key="4">
    <source>
        <dbReference type="EMBL" id="KAH9379554.1"/>
    </source>
</evidence>
<sequence>MAEHSTQGSRDADSTRTRPTPGSDLLSSEDASSLELFTKKELTDELKFRLLRHTGNKSELVKRLLEDNARRRADGTLDSLTMLRNTSNERLASMESLAATNEKLQADVDALKSQLQILMATANERPSEQVGQRHDDQVDTGRIDEQRESTLDTPRHVTPADARDETLGVRRTPSETNDMARLMAMMVESQVTIAECLARAQQPLQVHSTSDTSTAIAFFDGSVRADVKAWTAETERIASLAHWTPSLTLVNAISRLKGPARDWHTSYGRKIETWDAWKEALTERFKRKMTMQEFLNYKPNERCAKTKP</sequence>
<dbReference type="Gene3D" id="1.10.720.30">
    <property type="entry name" value="SAP domain"/>
    <property type="match status" value="1"/>
</dbReference>
<dbReference type="AlphaFoldDB" id="A0A9J6GVN3"/>
<feature type="domain" description="SAP" evidence="3">
    <location>
        <begin position="34"/>
        <end position="68"/>
    </location>
</feature>
<dbReference type="SMART" id="SM00513">
    <property type="entry name" value="SAP"/>
    <property type="match status" value="1"/>
</dbReference>
<protein>
    <recommendedName>
        <fullName evidence="3">SAP domain-containing protein</fullName>
    </recommendedName>
</protein>
<feature type="compositionally biased region" description="Basic and acidic residues" evidence="2">
    <location>
        <begin position="125"/>
        <end position="155"/>
    </location>
</feature>
<evidence type="ECO:0000256" key="2">
    <source>
        <dbReference type="SAM" id="MobiDB-lite"/>
    </source>
</evidence>
<dbReference type="Pfam" id="PF02037">
    <property type="entry name" value="SAP"/>
    <property type="match status" value="1"/>
</dbReference>
<name>A0A9J6GVN3_HAELO</name>
<evidence type="ECO:0000259" key="3">
    <source>
        <dbReference type="SMART" id="SM00513"/>
    </source>
</evidence>